<proteinExistence type="predicted"/>
<name>A0AAU7LWU8_9BURK</name>
<accession>A0AAU7LWU8</accession>
<dbReference type="AlphaFoldDB" id="A0AAU7LWU8"/>
<dbReference type="Gene3D" id="1.10.1660.10">
    <property type="match status" value="1"/>
</dbReference>
<evidence type="ECO:0000313" key="1">
    <source>
        <dbReference type="EMBL" id="XBP71975.1"/>
    </source>
</evidence>
<reference evidence="1" key="1">
    <citation type="submission" date="2024-05" db="EMBL/GenBank/DDBJ databases">
        <authorList>
            <person name="Bunk B."/>
            <person name="Swiderski J."/>
            <person name="Sproer C."/>
            <person name="Thiel V."/>
        </authorList>
    </citation>
    <scope>NUCLEOTIDE SEQUENCE</scope>
    <source>
        <strain evidence="1">DSM 17735</strain>
    </source>
</reference>
<protein>
    <submittedName>
        <fullName evidence="1">Chaperone modulator CbpM</fullName>
    </submittedName>
</protein>
<organism evidence="1">
    <name type="scientific">Polaromonas hydrogenivorans</name>
    <dbReference type="NCBI Taxonomy" id="335476"/>
    <lineage>
        <taxon>Bacteria</taxon>
        <taxon>Pseudomonadati</taxon>
        <taxon>Pseudomonadota</taxon>
        <taxon>Betaproteobacteria</taxon>
        <taxon>Burkholderiales</taxon>
        <taxon>Comamonadaceae</taxon>
        <taxon>Polaromonas</taxon>
    </lineage>
</organism>
<dbReference type="RefSeq" id="WP_349281309.1">
    <property type="nucleotide sequence ID" value="NZ_CBCSCU010000002.1"/>
</dbReference>
<gene>
    <name evidence="1" type="ORF">ABLV49_09330</name>
</gene>
<dbReference type="EMBL" id="CP157675">
    <property type="protein sequence ID" value="XBP71975.1"/>
    <property type="molecule type" value="Genomic_DNA"/>
</dbReference>
<dbReference type="Pfam" id="PF13591">
    <property type="entry name" value="MerR_2"/>
    <property type="match status" value="1"/>
</dbReference>
<sequence length="106" mass="11605">MTTDFQLVSITGLILEEQTGLSLDDLCRACAAQADRIIEMVNEGVLAPVGHAPDDWRFTGLQLQRARVALRLESDLGVNLAGAALALELLDELDSIRTRLRLFEGK</sequence>